<feature type="transmembrane region" description="Helical" evidence="6">
    <location>
        <begin position="21"/>
        <end position="42"/>
    </location>
</feature>
<feature type="domain" description="ABC3 transporter permease C-terminal" evidence="7">
    <location>
        <begin position="687"/>
        <end position="796"/>
    </location>
</feature>
<name>A0A5B8UY71_9SPHI</name>
<dbReference type="Proteomes" id="UP000321479">
    <property type="component" value="Chromosome"/>
</dbReference>
<evidence type="ECO:0000259" key="7">
    <source>
        <dbReference type="Pfam" id="PF02687"/>
    </source>
</evidence>
<accession>A0A5B8UY71</accession>
<keyword evidence="5 6" id="KW-0472">Membrane</keyword>
<gene>
    <name evidence="9" type="ORF">FRZ54_16700</name>
</gene>
<dbReference type="InterPro" id="IPR003838">
    <property type="entry name" value="ABC3_permease_C"/>
</dbReference>
<keyword evidence="4 6" id="KW-1133">Transmembrane helix</keyword>
<evidence type="ECO:0000256" key="5">
    <source>
        <dbReference type="ARBA" id="ARBA00023136"/>
    </source>
</evidence>
<keyword evidence="3 6" id="KW-0812">Transmembrane</keyword>
<reference evidence="9 10" key="1">
    <citation type="journal article" date="2017" name="Curr. Microbiol.">
        <title>Mucilaginibacter ginsenosidivorans sp. nov., Isolated from Soil of Ginseng Field.</title>
        <authorList>
            <person name="Kim M.M."/>
            <person name="Siddiqi M.Z."/>
            <person name="Im W.T."/>
        </authorList>
    </citation>
    <scope>NUCLEOTIDE SEQUENCE [LARGE SCALE GENOMIC DNA]</scope>
    <source>
        <strain evidence="9 10">Gsoil 3017</strain>
    </source>
</reference>
<organism evidence="9 10">
    <name type="scientific">Mucilaginibacter ginsenosidivorans</name>
    <dbReference type="NCBI Taxonomy" id="398053"/>
    <lineage>
        <taxon>Bacteria</taxon>
        <taxon>Pseudomonadati</taxon>
        <taxon>Bacteroidota</taxon>
        <taxon>Sphingobacteriia</taxon>
        <taxon>Sphingobacteriales</taxon>
        <taxon>Sphingobacteriaceae</taxon>
        <taxon>Mucilaginibacter</taxon>
    </lineage>
</organism>
<feature type="transmembrane region" description="Helical" evidence="6">
    <location>
        <begin position="736"/>
        <end position="755"/>
    </location>
</feature>
<feature type="transmembrane region" description="Helical" evidence="6">
    <location>
        <begin position="684"/>
        <end position="708"/>
    </location>
</feature>
<dbReference type="InterPro" id="IPR025857">
    <property type="entry name" value="MacB_PCD"/>
</dbReference>
<sequence length="807" mass="90018">MIRNYLKTAFRNLKKNKGFTAINVLGLALGLATCLLIVFYVFDELSYDKFNLNTSRIYRINNEIKFGGNESASADAPAPTAAALKADFPEVEQVVRFRDRGGNPVKKGNQNIQENRMVFADASIFDVFTLPMISGDPKTALKEPRTVVITEEIARKYFNTSRAVGKILTFNDTSLYKVTGVIKNIPSQSHFHFDFFISMAGLPESKENAWFSNNFKTYLLLRPGADINKLQAKLPEFMRNHAGPQLQDILHLTFARFEQSGNYYRFSLTPLTKIHLQSNIRDEFEANGNIQTVYIFSAIAVLILLIACVNFMNLSTARSSNRAKEVGVRKVLGSARKHLIAQFLTESIIVTLVGAVIAIFGAWAMLGFFNDLSGKQLAITSNILLWLLPSLLVFILVIGCLAGSYPALYLSGFQPIEVLKGKLAAGFKRSILRNVLVVGQFVISIGLIIGTLVIYNQLKFIQSKDVGFKREQVLTVWDTWTLGSKAKTFKQEIKQLAGVQNATMSGYLPTDGANNNSSVFKDPVLDQKRAILTCTWFVDEDYIPTLGMKMVTGRNFSNQMATDSTAIVINEAAAKLLVFPDPLNQKLYVPQDNMAKVMKPYHIVGVIKDFNFKSLRENVTPMILFNSEDRGALSIRIKSANLKAVVEQVKNKWTSFSPNHQFNYSFMDQDFDKMYRTEQRTGKIAVSFTSLAIVIACLGLFGLAAYAAEQRTKEIGIRKVLGANISTIVGMLSKDFIRLVLIAIAIAAPVAWWAMHNWLEGFAYHRNVQWWIFAAAGLGAILIAFITISFQSVKAALTNPVKSLRSE</sequence>
<evidence type="ECO:0000256" key="2">
    <source>
        <dbReference type="ARBA" id="ARBA00022475"/>
    </source>
</evidence>
<dbReference type="AlphaFoldDB" id="A0A5B8UY71"/>
<keyword evidence="10" id="KW-1185">Reference proteome</keyword>
<evidence type="ECO:0000313" key="10">
    <source>
        <dbReference type="Proteomes" id="UP000321479"/>
    </source>
</evidence>
<evidence type="ECO:0000256" key="6">
    <source>
        <dbReference type="SAM" id="Phobius"/>
    </source>
</evidence>
<comment type="subcellular location">
    <subcellularLocation>
        <location evidence="1">Cell membrane</location>
        <topology evidence="1">Multi-pass membrane protein</topology>
    </subcellularLocation>
</comment>
<feature type="transmembrane region" description="Helical" evidence="6">
    <location>
        <begin position="339"/>
        <end position="363"/>
    </location>
</feature>
<evidence type="ECO:0000256" key="4">
    <source>
        <dbReference type="ARBA" id="ARBA00022989"/>
    </source>
</evidence>
<feature type="transmembrane region" description="Helical" evidence="6">
    <location>
        <begin position="431"/>
        <end position="455"/>
    </location>
</feature>
<dbReference type="EMBL" id="CP042436">
    <property type="protein sequence ID" value="QEC64147.1"/>
    <property type="molecule type" value="Genomic_DNA"/>
</dbReference>
<dbReference type="PANTHER" id="PTHR30572">
    <property type="entry name" value="MEMBRANE COMPONENT OF TRANSPORTER-RELATED"/>
    <property type="match status" value="1"/>
</dbReference>
<evidence type="ECO:0000256" key="1">
    <source>
        <dbReference type="ARBA" id="ARBA00004651"/>
    </source>
</evidence>
<dbReference type="OrthoDB" id="1451596at2"/>
<feature type="domain" description="MacB-like periplasmic core" evidence="8">
    <location>
        <begin position="20"/>
        <end position="235"/>
    </location>
</feature>
<dbReference type="PANTHER" id="PTHR30572:SF18">
    <property type="entry name" value="ABC-TYPE MACROLIDE FAMILY EXPORT SYSTEM PERMEASE COMPONENT 2"/>
    <property type="match status" value="1"/>
</dbReference>
<protein>
    <submittedName>
        <fullName evidence="9">FtsX-like permease family protein</fullName>
    </submittedName>
</protein>
<feature type="transmembrane region" description="Helical" evidence="6">
    <location>
        <begin position="770"/>
        <end position="790"/>
    </location>
</feature>
<dbReference type="GO" id="GO:0005886">
    <property type="term" value="C:plasma membrane"/>
    <property type="evidence" value="ECO:0007669"/>
    <property type="project" value="UniProtKB-SubCell"/>
</dbReference>
<evidence type="ECO:0000313" key="9">
    <source>
        <dbReference type="EMBL" id="QEC64147.1"/>
    </source>
</evidence>
<feature type="transmembrane region" description="Helical" evidence="6">
    <location>
        <begin position="293"/>
        <end position="314"/>
    </location>
</feature>
<feature type="domain" description="MacB-like periplasmic core" evidence="8">
    <location>
        <begin position="442"/>
        <end position="649"/>
    </location>
</feature>
<dbReference type="RefSeq" id="WP_147032720.1">
    <property type="nucleotide sequence ID" value="NZ_CP042436.1"/>
</dbReference>
<dbReference type="GO" id="GO:0022857">
    <property type="term" value="F:transmembrane transporter activity"/>
    <property type="evidence" value="ECO:0007669"/>
    <property type="project" value="TreeGrafter"/>
</dbReference>
<evidence type="ECO:0000256" key="3">
    <source>
        <dbReference type="ARBA" id="ARBA00022692"/>
    </source>
</evidence>
<dbReference type="Pfam" id="PF12704">
    <property type="entry name" value="MacB_PCD"/>
    <property type="match status" value="2"/>
</dbReference>
<keyword evidence="2" id="KW-1003">Cell membrane</keyword>
<dbReference type="KEGG" id="mgin:FRZ54_16700"/>
<dbReference type="Pfam" id="PF02687">
    <property type="entry name" value="FtsX"/>
    <property type="match status" value="2"/>
</dbReference>
<dbReference type="InterPro" id="IPR050250">
    <property type="entry name" value="Macrolide_Exporter_MacB"/>
</dbReference>
<proteinExistence type="predicted"/>
<feature type="transmembrane region" description="Helical" evidence="6">
    <location>
        <begin position="383"/>
        <end position="410"/>
    </location>
</feature>
<evidence type="ECO:0000259" key="8">
    <source>
        <dbReference type="Pfam" id="PF12704"/>
    </source>
</evidence>
<feature type="domain" description="ABC3 transporter permease C-terminal" evidence="7">
    <location>
        <begin position="298"/>
        <end position="414"/>
    </location>
</feature>